<evidence type="ECO:0000313" key="2">
    <source>
        <dbReference type="Proteomes" id="UP001162501"/>
    </source>
</evidence>
<accession>A0ACB1KEF7</accession>
<protein>
    <submittedName>
        <fullName evidence="1">Uncharacterized protein</fullName>
    </submittedName>
</protein>
<dbReference type="EMBL" id="CATOBB020000366">
    <property type="protein sequence ID" value="CAM9141257.1"/>
    <property type="molecule type" value="Genomic_DNA"/>
</dbReference>
<comment type="caution">
    <text evidence="1">The sequence shown here is derived from an EMBL/GenBank/DDBJ whole genome shotgun (WGS) entry which is preliminary data.</text>
</comment>
<evidence type="ECO:0000313" key="1">
    <source>
        <dbReference type="EMBL" id="CAM9141257.1"/>
    </source>
</evidence>
<proteinExistence type="predicted"/>
<feature type="non-terminal residue" evidence="1">
    <location>
        <position position="464"/>
    </location>
</feature>
<dbReference type="Proteomes" id="UP001162501">
    <property type="component" value="Unassembled WGS sequence"/>
</dbReference>
<feature type="non-terminal residue" evidence="1">
    <location>
        <position position="1"/>
    </location>
</feature>
<organism evidence="1 2">
    <name type="scientific">Rangifer tarandus platyrhynchus</name>
    <name type="common">Svalbard reindeer</name>
    <dbReference type="NCBI Taxonomy" id="3082113"/>
    <lineage>
        <taxon>Eukaryota</taxon>
        <taxon>Metazoa</taxon>
        <taxon>Chordata</taxon>
        <taxon>Craniata</taxon>
        <taxon>Vertebrata</taxon>
        <taxon>Euteleostomi</taxon>
        <taxon>Mammalia</taxon>
        <taxon>Eutheria</taxon>
        <taxon>Laurasiatheria</taxon>
        <taxon>Artiodactyla</taxon>
        <taxon>Ruminantia</taxon>
        <taxon>Pecora</taxon>
        <taxon>Cervidae</taxon>
        <taxon>Odocoileinae</taxon>
        <taxon>Rangifer</taxon>
    </lineage>
</organism>
<name>A0ACB1KEF7_RANTA</name>
<gene>
    <name evidence="1" type="ORF">MRATA1EN22A_LOCUS28973</name>
</gene>
<reference evidence="1" key="1">
    <citation type="submission" date="2025-03" db="EMBL/GenBank/DDBJ databases">
        <authorList>
            <consortium name="ELIXIR-Norway"/>
            <consortium name="Elixir Norway"/>
        </authorList>
    </citation>
    <scope>NUCLEOTIDE SEQUENCE</scope>
</reference>
<sequence length="464" mass="47806">QVQPPAGPVSPPALACRLALSSLKTLRAPPASRTPRASCLAPCSQLSLPRTPLPGWRRSSAKGRPAALAGNRTRVNCLEGSYAHHYTTNAAQPGPPPDPGPGLAPAHSRCCRRRRRIPAPTPRQREALRCRRRHPQPTSKPIRASSTQRPGSTGPTAPGRRSCGLAVPRPSAPRGGPRAPPPSPPGGNAGHAATSSQLAKALLHRALGEATSHDDRGTREPPACRRPGAACPWPLAPLPEADPPGSSSAVATAAAIAGPRWRPPQPTPRPLPPPALSDPTCSRPPTAGEPAQAQEHHAATRGSSRSPSGGRGRGLGGLRRAVVVAARGRAPPGPKAEAGDEGPLGARRRDREPPRPPKRLCCLPVGESNPGLPHPRLGPIYPPPSPCRAGPSLTRPALPCTLSLLPAPPPHPCPDAPSAGGSALPPAPPAAHQQAHPRQLYAAAGVHRPHRPGAALLRPCGPPA</sequence>